<name>A0A8S5TYY4_9CAUD</name>
<sequence length="91" mass="11002">MIANDARTMVYDTLYKYKYDIPQELEDKINEEIIAAAERMKFRCKVELFPCDDERAQDIEFRRNIVIYYHSLGYNCYVIPQNGYFVLVVEW</sequence>
<evidence type="ECO:0000313" key="1">
    <source>
        <dbReference type="EMBL" id="DAF87395.1"/>
    </source>
</evidence>
<organism evidence="1">
    <name type="scientific">Siphoviridae sp. ctnPP24</name>
    <dbReference type="NCBI Taxonomy" id="2825662"/>
    <lineage>
        <taxon>Viruses</taxon>
        <taxon>Duplodnaviria</taxon>
        <taxon>Heunggongvirae</taxon>
        <taxon>Uroviricota</taxon>
        <taxon>Caudoviricetes</taxon>
    </lineage>
</organism>
<proteinExistence type="predicted"/>
<dbReference type="EMBL" id="BK015962">
    <property type="protein sequence ID" value="DAF87395.1"/>
    <property type="molecule type" value="Genomic_DNA"/>
</dbReference>
<accession>A0A8S5TYY4</accession>
<protein>
    <submittedName>
        <fullName evidence="1">Uncharacterized protein</fullName>
    </submittedName>
</protein>
<reference evidence="1" key="1">
    <citation type="journal article" date="2021" name="Proc. Natl. Acad. Sci. U.S.A.">
        <title>A Catalog of Tens of Thousands of Viruses from Human Metagenomes Reveals Hidden Associations with Chronic Diseases.</title>
        <authorList>
            <person name="Tisza M.J."/>
            <person name="Buck C.B."/>
        </authorList>
    </citation>
    <scope>NUCLEOTIDE SEQUENCE</scope>
    <source>
        <strain evidence="1">CtnPP24</strain>
    </source>
</reference>